<sequence>MSFAVLAGGLTVSSQAASSGTLAIAIKDDQGMPVRDAVVMVYPATGIAGGSYKFDGNGVMQQRNIQFDPGTLIVAKGTNVSFPNRDRVRHNVYSFSEAGKFEMKLYGKDESRSQRFSIVGTVALGCNIHDEMKGYIKVVDTPYAAKTNHNGLLQIGGLPGGFARVKVWHPNNRVRGGETEFSLPISGSGLTKKTATLKLRK</sequence>
<name>A0ABX2N2Q7_9SPHN</name>
<proteinExistence type="predicted"/>
<dbReference type="Proteomes" id="UP000652427">
    <property type="component" value="Unassembled WGS sequence"/>
</dbReference>
<protein>
    <submittedName>
        <fullName evidence="1">Methylamine utilization protein</fullName>
    </submittedName>
</protein>
<reference evidence="1 2" key="1">
    <citation type="submission" date="2020-06" db="EMBL/GenBank/DDBJ databases">
        <authorList>
            <person name="Kim S.-J."/>
            <person name="Park S.-J."/>
        </authorList>
    </citation>
    <scope>NUCLEOTIDE SEQUENCE [LARGE SCALE GENOMIC DNA]</scope>
    <source>
        <strain evidence="1 2">SW-151</strain>
    </source>
</reference>
<dbReference type="EMBL" id="JABWMH010000002">
    <property type="protein sequence ID" value="NVD27992.1"/>
    <property type="molecule type" value="Genomic_DNA"/>
</dbReference>
<evidence type="ECO:0000313" key="1">
    <source>
        <dbReference type="EMBL" id="NVD27992.1"/>
    </source>
</evidence>
<keyword evidence="2" id="KW-1185">Reference proteome</keyword>
<dbReference type="Gene3D" id="2.60.40.420">
    <property type="entry name" value="Cupredoxins - blue copper proteins"/>
    <property type="match status" value="1"/>
</dbReference>
<dbReference type="SUPFAM" id="SSF49503">
    <property type="entry name" value="Cupredoxins"/>
    <property type="match status" value="1"/>
</dbReference>
<evidence type="ECO:0000313" key="2">
    <source>
        <dbReference type="Proteomes" id="UP000652427"/>
    </source>
</evidence>
<gene>
    <name evidence="1" type="ORF">HUO14_08765</name>
</gene>
<dbReference type="InterPro" id="IPR008972">
    <property type="entry name" value="Cupredoxin"/>
</dbReference>
<accession>A0ABX2N2Q7</accession>
<comment type="caution">
    <text evidence="1">The sequence shown here is derived from an EMBL/GenBank/DDBJ whole genome shotgun (WGS) entry which is preliminary data.</text>
</comment>
<organism evidence="1 2">
    <name type="scientific">Parasphingorhabdus flavimaris</name>
    <dbReference type="NCBI Taxonomy" id="266812"/>
    <lineage>
        <taxon>Bacteria</taxon>
        <taxon>Pseudomonadati</taxon>
        <taxon>Pseudomonadota</taxon>
        <taxon>Alphaproteobacteria</taxon>
        <taxon>Sphingomonadales</taxon>
        <taxon>Sphingomonadaceae</taxon>
        <taxon>Parasphingorhabdus</taxon>
    </lineage>
</organism>